<dbReference type="EMBL" id="JASNVW010000003">
    <property type="protein sequence ID" value="MDK6028913.1"/>
    <property type="molecule type" value="Genomic_DNA"/>
</dbReference>
<sequence length="91" mass="10176">MSKKKLTLSVRRDLIDEVRRAALGEGKTLSGLVEEYLEFLALESWVTKLAKDLELGDLETVFDQEVVSSRPRGLDAASVVRELRDERAGIS</sequence>
<dbReference type="Proteomes" id="UP001529235">
    <property type="component" value="Unassembled WGS sequence"/>
</dbReference>
<evidence type="ECO:0000313" key="1">
    <source>
        <dbReference type="EMBL" id="MDK6028913.1"/>
    </source>
</evidence>
<name>A0ABD4Z9Z5_9CREN</name>
<evidence type="ECO:0000313" key="2">
    <source>
        <dbReference type="Proteomes" id="UP001529235"/>
    </source>
</evidence>
<dbReference type="InterPro" id="IPR045944">
    <property type="entry name" value="DUF6364"/>
</dbReference>
<dbReference type="AlphaFoldDB" id="A0ABD4Z9Z5"/>
<proteinExistence type="predicted"/>
<protein>
    <submittedName>
        <fullName evidence="1">DUF6364 family protein</fullName>
    </submittedName>
</protein>
<dbReference type="RefSeq" id="WP_285273898.1">
    <property type="nucleotide sequence ID" value="NZ_JASNVW010000003.1"/>
</dbReference>
<comment type="caution">
    <text evidence="1">The sequence shown here is derived from an EMBL/GenBank/DDBJ whole genome shotgun (WGS) entry which is preliminary data.</text>
</comment>
<reference evidence="1 2" key="1">
    <citation type="submission" date="2023-05" db="EMBL/GenBank/DDBJ databases">
        <title>A new hyperthermophilic archaea 'Ignisphaera cupida' sp. nov. and description of the family 'Ignisphaeraceae' fam. nov.</title>
        <authorList>
            <person name="Podosokorskaya O.A."/>
            <person name="Elcheninov A.G."/>
            <person name="Klukina A."/>
            <person name="Merkel A.Y."/>
        </authorList>
    </citation>
    <scope>NUCLEOTIDE SEQUENCE [LARGE SCALE GENOMIC DNA]</scope>
    <source>
        <strain evidence="1 2">4213-co</strain>
    </source>
</reference>
<gene>
    <name evidence="1" type="ORF">QPL79_06015</name>
</gene>
<keyword evidence="2" id="KW-1185">Reference proteome</keyword>
<accession>A0ABD4Z9Z5</accession>
<dbReference type="Pfam" id="PF19891">
    <property type="entry name" value="DUF6364"/>
    <property type="match status" value="1"/>
</dbReference>
<organism evidence="1 2">
    <name type="scientific">Ignisphaera cupida</name>
    <dbReference type="NCBI Taxonomy" id="3050454"/>
    <lineage>
        <taxon>Archaea</taxon>
        <taxon>Thermoproteota</taxon>
        <taxon>Thermoprotei</taxon>
        <taxon>Desulfurococcales</taxon>
        <taxon>Desulfurococcaceae</taxon>
        <taxon>Ignisphaera</taxon>
    </lineage>
</organism>